<evidence type="ECO:0000256" key="5">
    <source>
        <dbReference type="ARBA" id="ARBA00022490"/>
    </source>
</evidence>
<dbReference type="Gene3D" id="3.40.850.10">
    <property type="entry name" value="Kinesin motor domain"/>
    <property type="match status" value="1"/>
</dbReference>
<dbReference type="SUPFAM" id="SSF52540">
    <property type="entry name" value="P-loop containing nucleoside triphosphate hydrolases"/>
    <property type="match status" value="1"/>
</dbReference>
<evidence type="ECO:0000256" key="2">
    <source>
        <dbReference type="ARBA" id="ARBA00009902"/>
    </source>
</evidence>
<dbReference type="PANTHER" id="PTHR47117">
    <property type="entry name" value="STAR-RELATED LIPID TRANSFER PROTEIN 9"/>
    <property type="match status" value="1"/>
</dbReference>
<keyword evidence="6" id="KW-0493">Microtubule</keyword>
<dbReference type="InterPro" id="IPR008984">
    <property type="entry name" value="SMAD_FHA_dom_sf"/>
</dbReference>
<keyword evidence="8" id="KW-0378">Hydrolase</keyword>
<dbReference type="InterPro" id="IPR000253">
    <property type="entry name" value="FHA_dom"/>
</dbReference>
<evidence type="ECO:0000256" key="15">
    <source>
        <dbReference type="SAM" id="Coils"/>
    </source>
</evidence>
<dbReference type="InterPro" id="IPR019821">
    <property type="entry name" value="Kinesin_motor_CS"/>
</dbReference>
<name>A0A915N5E6_MELJA</name>
<dbReference type="WBParaSite" id="scaffold7251_cov280.g11830">
    <property type="protein sequence ID" value="scaffold7251_cov280.g11830"/>
    <property type="gene ID" value="scaffold7251_cov280.g11830"/>
</dbReference>
<evidence type="ECO:0000256" key="11">
    <source>
        <dbReference type="ARBA" id="ARBA00023175"/>
    </source>
</evidence>
<comment type="subcellular location">
    <subcellularLocation>
        <location evidence="1">Cytoplasm</location>
        <location evidence="1">Cytoskeleton</location>
    </subcellularLocation>
</comment>
<dbReference type="InterPro" id="IPR001752">
    <property type="entry name" value="Kinesin_motor_dom"/>
</dbReference>
<organism evidence="18 19">
    <name type="scientific">Meloidogyne javanica</name>
    <name type="common">Root-knot nematode worm</name>
    <dbReference type="NCBI Taxonomy" id="6303"/>
    <lineage>
        <taxon>Eukaryota</taxon>
        <taxon>Metazoa</taxon>
        <taxon>Ecdysozoa</taxon>
        <taxon>Nematoda</taxon>
        <taxon>Chromadorea</taxon>
        <taxon>Rhabditida</taxon>
        <taxon>Tylenchina</taxon>
        <taxon>Tylenchomorpha</taxon>
        <taxon>Tylenchoidea</taxon>
        <taxon>Meloidogynidae</taxon>
        <taxon>Meloidogyninae</taxon>
        <taxon>Meloidogyne</taxon>
        <taxon>Meloidogyne incognita group</taxon>
    </lineage>
</organism>
<dbReference type="Gene3D" id="2.60.200.20">
    <property type="match status" value="1"/>
</dbReference>
<feature type="transmembrane region" description="Helical" evidence="16">
    <location>
        <begin position="20"/>
        <end position="40"/>
    </location>
</feature>
<evidence type="ECO:0000256" key="6">
    <source>
        <dbReference type="ARBA" id="ARBA00022701"/>
    </source>
</evidence>
<dbReference type="PROSITE" id="PS00411">
    <property type="entry name" value="KINESIN_MOTOR_1"/>
    <property type="match status" value="1"/>
</dbReference>
<dbReference type="GO" id="GO:0005975">
    <property type="term" value="P:carbohydrate metabolic process"/>
    <property type="evidence" value="ECO:0007669"/>
    <property type="project" value="InterPro"/>
</dbReference>
<comment type="similarity">
    <text evidence="14">Belongs to the TRAFAC class myosin-kinesin ATPase superfamily. Kinesin family.</text>
</comment>
<dbReference type="Pfam" id="PF00225">
    <property type="entry name" value="Kinesin"/>
    <property type="match status" value="1"/>
</dbReference>
<evidence type="ECO:0000256" key="16">
    <source>
        <dbReference type="SAM" id="Phobius"/>
    </source>
</evidence>
<dbReference type="InterPro" id="IPR022140">
    <property type="entry name" value="Kinesin-like_KIF1-typ"/>
</dbReference>
<dbReference type="Gene3D" id="2.115.10.20">
    <property type="entry name" value="Glycosyl hydrolase domain, family 43"/>
    <property type="match status" value="1"/>
</dbReference>
<dbReference type="PROSITE" id="PS50067">
    <property type="entry name" value="KINESIN_MOTOR_2"/>
    <property type="match status" value="1"/>
</dbReference>
<dbReference type="InterPro" id="IPR027417">
    <property type="entry name" value="P-loop_NTPase"/>
</dbReference>
<keyword evidence="7 14" id="KW-0547">Nucleotide-binding</keyword>
<dbReference type="FunFam" id="3.40.850.10:FF:000047">
    <property type="entry name" value="Kinesin family protein"/>
    <property type="match status" value="1"/>
</dbReference>
<keyword evidence="9 14" id="KW-0067">ATP-binding</keyword>
<dbReference type="GO" id="GO:0005874">
    <property type="term" value="C:microtubule"/>
    <property type="evidence" value="ECO:0007669"/>
    <property type="project" value="UniProtKB-KW"/>
</dbReference>
<evidence type="ECO:0000259" key="17">
    <source>
        <dbReference type="PROSITE" id="PS50067"/>
    </source>
</evidence>
<dbReference type="PANTHER" id="PTHR47117:SF10">
    <property type="entry name" value="KINESIN-LIKE PROTEIN KIF1B"/>
    <property type="match status" value="1"/>
</dbReference>
<evidence type="ECO:0000256" key="13">
    <source>
        <dbReference type="ARBA" id="ARBA00023295"/>
    </source>
</evidence>
<dbReference type="InterPro" id="IPR013148">
    <property type="entry name" value="Glyco_hydro_32_N"/>
</dbReference>
<dbReference type="InterPro" id="IPR001362">
    <property type="entry name" value="Glyco_hydro_32"/>
</dbReference>
<keyword evidence="11 14" id="KW-0505">Motor protein</keyword>
<dbReference type="Pfam" id="PF00498">
    <property type="entry name" value="FHA"/>
    <property type="match status" value="1"/>
</dbReference>
<evidence type="ECO:0000256" key="1">
    <source>
        <dbReference type="ARBA" id="ARBA00004245"/>
    </source>
</evidence>
<reference evidence="19" key="1">
    <citation type="submission" date="2022-11" db="UniProtKB">
        <authorList>
            <consortium name="WormBaseParasite"/>
        </authorList>
    </citation>
    <scope>IDENTIFICATION</scope>
</reference>
<dbReference type="InterPro" id="IPR018053">
    <property type="entry name" value="Glyco_hydro_32_AS"/>
</dbReference>
<dbReference type="SUPFAM" id="SSF75005">
    <property type="entry name" value="Arabinanase/levansucrase/invertase"/>
    <property type="match status" value="1"/>
</dbReference>
<feature type="binding site" evidence="14">
    <location>
        <begin position="744"/>
        <end position="751"/>
    </location>
    <ligand>
        <name>ATP</name>
        <dbReference type="ChEBI" id="CHEBI:30616"/>
    </ligand>
</feature>
<dbReference type="GO" id="GO:0008017">
    <property type="term" value="F:microtubule binding"/>
    <property type="evidence" value="ECO:0007669"/>
    <property type="project" value="InterPro"/>
</dbReference>
<keyword evidence="10 15" id="KW-0175">Coiled coil</keyword>
<dbReference type="Pfam" id="PF12423">
    <property type="entry name" value="KIF1B"/>
    <property type="match status" value="1"/>
</dbReference>
<keyword evidence="18" id="KW-1185">Reference proteome</keyword>
<dbReference type="InterPro" id="IPR036961">
    <property type="entry name" value="Kinesin_motor_dom_sf"/>
</dbReference>
<evidence type="ECO:0000256" key="9">
    <source>
        <dbReference type="ARBA" id="ARBA00022840"/>
    </source>
</evidence>
<dbReference type="PRINTS" id="PR00380">
    <property type="entry name" value="KINESINHEAVY"/>
</dbReference>
<feature type="domain" description="Kinesin motor" evidence="17">
    <location>
        <begin position="656"/>
        <end position="998"/>
    </location>
</feature>
<dbReference type="GO" id="GO:0004553">
    <property type="term" value="F:hydrolase activity, hydrolyzing O-glycosyl compounds"/>
    <property type="evidence" value="ECO:0007669"/>
    <property type="project" value="InterPro"/>
</dbReference>
<sequence>MDSPTPKSFSKPSSCLKTFLIVFAGLCAVLIIASITYNIIHPLRSHDITEPETSTMPSVNTETSYSSTTGSGCVQNSYSVYVDLINTSIIHVWLKPKRLGSTAILYANISKTNTNQSTPTPIFHTSENGEATWFDFAHLELNFDGRVELSWSDEDTNVSYIYVYETENVKHKGIRPAFVSKLAMGPNMEQSFHFRPPLGWINDPNGFSRTDDGLYHLYYQHYPHSKQWNSMYWGHAISTDLVNWIHQPIFLRPDDKECGTDCGLFSGSAVPIHDGLQAFFTDNNNTRINPEIQRTVYTKDTILPFNESEIIITDLPDLEEKGLKLGADFRDPNVFLGPEGYYYMTLGSSDTLGAGGVVLLYRSKEKHSVHSGWIFQNVLRTDNAFGTKVCECSQIFQLGGRSRRSQTLYALLYARTGSKDGDGRANLSPIILGNFDGSNFNPIEEQELDFGAGSFGFQAFYDTIDDEALLIGWLANWPDWDRISDWSTSLTLPWVIRWNNRQLLIGPHPNVLGQLRDIELDGKALLRGNAVVLPNGTAYIRLAIEYYYFYNGIFLQLNHPDYIQLGVKVSKDGLEIVKVKHNDPPNRRFLAADARPDIVHIYIDRDSLEVFGEMKNDGMPRWAGTSRLTGLNTFVESVQLSTTDRYSYLLQGCQIWIKVAVRVRPFNSREIQLLSKCVIDMSDKKTYITSNSNQTYNFEFDYSYSSFDRKAVNYACQDKVYRDIGAEMLDHAFDGYNVCIFAYGQTGSGKSYTMMGKVNDLEEMGMIPRLCREIFSRISENRENQQLKYTVEVSYMEIYCEKVKDLLCPKNENLKVREHPILGPYVDNLEKMAVCSYEDIFELMDAGNKARTVAATNMNSTSSRSHAIFTIVLTQREHVNDLDTEKVSKISLVDLAGSERADSTGAEGQRLKEGANINKSLTTLGLVIKKLAEQSTKRKGKQSRTAVIPYRDSVLTWLLKESLGGNSKTAMIAALSPADVNFEETLSTLRYADSAKQIMCRAKVNEDPNAKLIRELKEEVLKLRSLLKNRGVEVGENGEVSPDTKIYSGEEDTIEQLKTSEKLIAELNETWEDKLKKTETLKKLQSEELRELGLATSADGSALGVFSPKKLPHLVNLNEDPLMSECLLYYLKEGITMVGRHEAKPRPDILLSGEYIKNQHCQFDNSSGSVSVVPIEGEIFVNGEPLQSGQSMKLSSGCRIILGRCHVFRFNDPQEVRQSKHNLAGVASSKEPIDWRFAQNELYQCQGIDLKQEMDKKIVEIEQQFRKEMEHMEREHKRKNNEYESRIQSLQKQVDLAQSQLISSGCSSWNNSEFILSKSLLAEVNDDPWTPDLTIKVHKAAMKWRYYQFTSVRDDLWGNAIFLKEANAISIDLRKGVEYQFVLLTDTMYSPLPPELLPPGENLSLRPYPKTVVAVEVRDLKNGAIHHWSLEKLKSRLEDMRRLYNADVNDATPERPDLRTVGDLLNMMFPASGAGLAPERMKLRKKTKELPIMEETVTSEDNLDINENNNLDDMWLGADPFYERFPWFHLIGRAFVYLNNVLFDVSLSHKVAVVNERGDVIGFLRVRVEMLENSKKVKEVEKTTANSTSQVARLYFRKEHFLKNMQRSDGGRIVSSASSMNVAAAKPVAVSPSEGYLSDNGSYKIFRIKIFESLLESTELEAVFPSHIAKDQEFTFR</sequence>
<dbReference type="GO" id="GO:0008574">
    <property type="term" value="F:plus-end-directed microtubule motor activity"/>
    <property type="evidence" value="ECO:0007669"/>
    <property type="project" value="UniProtKB-ARBA"/>
</dbReference>
<evidence type="ECO:0000313" key="18">
    <source>
        <dbReference type="Proteomes" id="UP000887561"/>
    </source>
</evidence>
<evidence type="ECO:0000256" key="12">
    <source>
        <dbReference type="ARBA" id="ARBA00023212"/>
    </source>
</evidence>
<dbReference type="Pfam" id="PF00251">
    <property type="entry name" value="Glyco_hydro_32N"/>
    <property type="match status" value="1"/>
</dbReference>
<dbReference type="CDD" id="cd01365">
    <property type="entry name" value="KISc_KIF1A_KIF1B"/>
    <property type="match status" value="1"/>
</dbReference>
<evidence type="ECO:0000256" key="8">
    <source>
        <dbReference type="ARBA" id="ARBA00022801"/>
    </source>
</evidence>
<keyword evidence="16" id="KW-0472">Membrane</keyword>
<keyword evidence="16" id="KW-1133">Transmembrane helix</keyword>
<keyword evidence="13" id="KW-0326">Glycosidase</keyword>
<proteinExistence type="inferred from homology"/>
<evidence type="ECO:0000256" key="7">
    <source>
        <dbReference type="ARBA" id="ARBA00022741"/>
    </source>
</evidence>
<comment type="similarity">
    <text evidence="2">Belongs to the glycosyl hydrolase 32 family.</text>
</comment>
<dbReference type="InterPro" id="IPR023296">
    <property type="entry name" value="Glyco_hydro_beta-prop_sf"/>
</dbReference>
<keyword evidence="12" id="KW-0206">Cytoskeleton</keyword>
<feature type="coiled-coil region" evidence="15">
    <location>
        <begin position="1262"/>
        <end position="1300"/>
    </location>
</feature>
<dbReference type="PROSITE" id="PS00609">
    <property type="entry name" value="GLYCOSYL_HYDROL_F32"/>
    <property type="match status" value="1"/>
</dbReference>
<keyword evidence="16" id="KW-0812">Transmembrane</keyword>
<accession>A0A915N5E6</accession>
<dbReference type="Proteomes" id="UP000887561">
    <property type="component" value="Unplaced"/>
</dbReference>
<dbReference type="GO" id="GO:0005546">
    <property type="term" value="F:phosphatidylinositol-4,5-bisphosphate binding"/>
    <property type="evidence" value="ECO:0007669"/>
    <property type="project" value="UniProtKB-ARBA"/>
</dbReference>
<dbReference type="SUPFAM" id="SSF49879">
    <property type="entry name" value="SMAD/FHA domain"/>
    <property type="match status" value="1"/>
</dbReference>
<evidence type="ECO:0000256" key="4">
    <source>
        <dbReference type="ARBA" id="ARBA00022448"/>
    </source>
</evidence>
<dbReference type="GO" id="GO:0005524">
    <property type="term" value="F:ATP binding"/>
    <property type="evidence" value="ECO:0007669"/>
    <property type="project" value="UniProtKB-UniRule"/>
</dbReference>
<evidence type="ECO:0000256" key="14">
    <source>
        <dbReference type="PROSITE-ProRule" id="PRU00283"/>
    </source>
</evidence>
<feature type="coiled-coil region" evidence="15">
    <location>
        <begin position="1009"/>
        <end position="1070"/>
    </location>
</feature>
<evidence type="ECO:0000256" key="10">
    <source>
        <dbReference type="ARBA" id="ARBA00023054"/>
    </source>
</evidence>
<dbReference type="SMART" id="SM00640">
    <property type="entry name" value="Glyco_32"/>
    <property type="match status" value="1"/>
</dbReference>
<keyword evidence="4" id="KW-0813">Transport</keyword>
<dbReference type="Gene3D" id="6.10.250.2520">
    <property type="match status" value="1"/>
</dbReference>
<evidence type="ECO:0000313" key="19">
    <source>
        <dbReference type="WBParaSite" id="scaffold7251_cov280.g11830"/>
    </source>
</evidence>
<evidence type="ECO:0000256" key="3">
    <source>
        <dbReference type="ARBA" id="ARBA00020751"/>
    </source>
</evidence>
<protein>
    <recommendedName>
        <fullName evidence="3">Kinesin-like protein unc-104</fullName>
    </recommendedName>
</protein>
<dbReference type="SMART" id="SM00129">
    <property type="entry name" value="KISc"/>
    <property type="match status" value="1"/>
</dbReference>
<dbReference type="InterPro" id="IPR032405">
    <property type="entry name" value="Kinesin_assoc"/>
</dbReference>
<dbReference type="Pfam" id="PF16183">
    <property type="entry name" value="Kinesin_assoc"/>
    <property type="match status" value="1"/>
</dbReference>
<dbReference type="GO" id="GO:0047496">
    <property type="term" value="P:vesicle transport along microtubule"/>
    <property type="evidence" value="ECO:0007669"/>
    <property type="project" value="UniProtKB-ARBA"/>
</dbReference>
<keyword evidence="5" id="KW-0963">Cytoplasm</keyword>